<evidence type="ECO:0000313" key="1">
    <source>
        <dbReference type="EMBL" id="SHM44101.1"/>
    </source>
</evidence>
<protein>
    <submittedName>
        <fullName evidence="1">Uncharacterized protein</fullName>
    </submittedName>
</protein>
<dbReference type="EMBL" id="FRAV01000048">
    <property type="protein sequence ID" value="SHM44101.1"/>
    <property type="molecule type" value="Genomic_DNA"/>
</dbReference>
<name>A0A1M7ITP8_9FLAO</name>
<dbReference type="Proteomes" id="UP000184364">
    <property type="component" value="Unassembled WGS sequence"/>
</dbReference>
<reference evidence="2" key="1">
    <citation type="submission" date="2016-11" db="EMBL/GenBank/DDBJ databases">
        <authorList>
            <person name="Varghese N."/>
            <person name="Submissions S."/>
        </authorList>
    </citation>
    <scope>NUCLEOTIDE SEQUENCE [LARGE SCALE GENOMIC DNA]</scope>
    <source>
        <strain evidence="2">DSM 26899</strain>
    </source>
</reference>
<evidence type="ECO:0000313" key="2">
    <source>
        <dbReference type="Proteomes" id="UP000184364"/>
    </source>
</evidence>
<organism evidence="1 2">
    <name type="scientific">Chryseobacterium polytrichastri</name>
    <dbReference type="NCBI Taxonomy" id="1302687"/>
    <lineage>
        <taxon>Bacteria</taxon>
        <taxon>Pseudomonadati</taxon>
        <taxon>Bacteroidota</taxon>
        <taxon>Flavobacteriia</taxon>
        <taxon>Flavobacteriales</taxon>
        <taxon>Weeksellaceae</taxon>
        <taxon>Chryseobacterium group</taxon>
        <taxon>Chryseobacterium</taxon>
    </lineage>
</organism>
<gene>
    <name evidence="1" type="ORF">SAMN05444267_104813</name>
</gene>
<accession>A0A1M7ITP8</accession>
<sequence length="34" mass="4090">MYAFYIFAKNVFAANSTEQSLAQYFFHDLVEYLF</sequence>
<dbReference type="AlphaFoldDB" id="A0A1M7ITP8"/>
<keyword evidence="2" id="KW-1185">Reference proteome</keyword>
<proteinExistence type="predicted"/>